<dbReference type="InterPro" id="IPR005330">
    <property type="entry name" value="MHYT_dom"/>
</dbReference>
<keyword evidence="1" id="KW-1133">Transmembrane helix</keyword>
<evidence type="ECO:0000259" key="3">
    <source>
        <dbReference type="PROSITE" id="PS50924"/>
    </source>
</evidence>
<evidence type="ECO:0000313" key="5">
    <source>
        <dbReference type="Proteomes" id="UP000031675"/>
    </source>
</evidence>
<feature type="transmembrane region" description="Helical" evidence="1">
    <location>
        <begin position="216"/>
        <end position="237"/>
    </location>
</feature>
<organism evidence="4 5">
    <name type="scientific">Streptomonospora alba</name>
    <dbReference type="NCBI Taxonomy" id="183763"/>
    <lineage>
        <taxon>Bacteria</taxon>
        <taxon>Bacillati</taxon>
        <taxon>Actinomycetota</taxon>
        <taxon>Actinomycetes</taxon>
        <taxon>Streptosporangiales</taxon>
        <taxon>Nocardiopsidaceae</taxon>
        <taxon>Streptomonospora</taxon>
    </lineage>
</organism>
<proteinExistence type="predicted"/>
<comment type="caution">
    <text evidence="4">The sequence shown here is derived from an EMBL/GenBank/DDBJ whole genome shotgun (WGS) entry which is preliminary data.</text>
</comment>
<evidence type="ECO:0000256" key="2">
    <source>
        <dbReference type="SAM" id="MobiDB-lite"/>
    </source>
</evidence>
<evidence type="ECO:0000256" key="1">
    <source>
        <dbReference type="PROSITE-ProRule" id="PRU00244"/>
    </source>
</evidence>
<feature type="transmembrane region" description="Helical" evidence="1">
    <location>
        <begin position="43"/>
        <end position="67"/>
    </location>
</feature>
<protein>
    <recommendedName>
        <fullName evidence="3">MHYT domain-containing protein</fullName>
    </recommendedName>
</protein>
<feature type="transmembrane region" description="Helical" evidence="1">
    <location>
        <begin position="106"/>
        <end position="126"/>
    </location>
</feature>
<gene>
    <name evidence="4" type="ORF">LP52_13375</name>
</gene>
<dbReference type="Proteomes" id="UP000031675">
    <property type="component" value="Unassembled WGS sequence"/>
</dbReference>
<dbReference type="PANTHER" id="PTHR35152:SF1">
    <property type="entry name" value="DOMAIN SIGNALLING PROTEIN, PUTATIVE (AFU_ORTHOLOGUE AFUA_5G11310)-RELATED"/>
    <property type="match status" value="1"/>
</dbReference>
<name>A0A0C2JAD1_9ACTN</name>
<dbReference type="RefSeq" id="WP_040273755.1">
    <property type="nucleotide sequence ID" value="NZ_JROO01000026.1"/>
</dbReference>
<feature type="transmembrane region" description="Helical" evidence="1">
    <location>
        <begin position="171"/>
        <end position="196"/>
    </location>
</feature>
<sequence>MIEHFAYGWTTPAIAYAVSFFGSLIGLQAAGRARRSRGAIRSGWLVVAAFALGAAAIWGMHFIAMLGFSVQSTALRYDVLLTVLSGLLAVAVVGVALFWSMMWRPGWTAVLGGGAIMGLGVVSMHYMGMASIRMQAQMQHDHRYTAAAVVVALVASTLALLFALRLRGLPATLLASLVMAAAVAAMHYTAMFGMSVTALPETPFDSPVSGATMMDFFLPVFVGLGLLLMIVSLILMLSPADNEADRPAANTRPRPPEDSVFT</sequence>
<feature type="domain" description="MHYT" evidence="3">
    <location>
        <begin position="7"/>
        <end position="197"/>
    </location>
</feature>
<feature type="transmembrane region" description="Helical" evidence="1">
    <location>
        <begin position="13"/>
        <end position="31"/>
    </location>
</feature>
<evidence type="ECO:0000313" key="4">
    <source>
        <dbReference type="EMBL" id="KIH98421.1"/>
    </source>
</evidence>
<reference evidence="5" key="1">
    <citation type="journal article" date="2015" name="Chem. Biol.">
        <title>Structure, bioactivity, and resistance mechanism of streptomonomicin, an unusual lasso Peptide from an understudied halophilic actinomycete.</title>
        <authorList>
            <person name="Metelev M."/>
            <person name="Tietz J.I."/>
            <person name="Melby J.O."/>
            <person name="Blair P.M."/>
            <person name="Zhu L."/>
            <person name="Livnat I."/>
            <person name="Severinov K."/>
            <person name="Mitchell D.A."/>
        </authorList>
    </citation>
    <scope>NUCLEOTIDE SEQUENCE [LARGE SCALE GENOMIC DNA]</scope>
    <source>
        <strain evidence="5">YIM 90003</strain>
    </source>
</reference>
<dbReference type="GO" id="GO:0016020">
    <property type="term" value="C:membrane"/>
    <property type="evidence" value="ECO:0007669"/>
    <property type="project" value="UniProtKB-UniRule"/>
</dbReference>
<feature type="transmembrane region" description="Helical" evidence="1">
    <location>
        <begin position="146"/>
        <end position="164"/>
    </location>
</feature>
<dbReference type="AlphaFoldDB" id="A0A0C2JAD1"/>
<keyword evidence="1" id="KW-0812">Transmembrane</keyword>
<keyword evidence="5" id="KW-1185">Reference proteome</keyword>
<dbReference type="PANTHER" id="PTHR35152">
    <property type="entry name" value="DOMAIN SIGNALLING PROTEIN, PUTATIVE (AFU_ORTHOLOGUE AFUA_5G11310)-RELATED"/>
    <property type="match status" value="1"/>
</dbReference>
<dbReference type="PROSITE" id="PS50924">
    <property type="entry name" value="MHYT"/>
    <property type="match status" value="1"/>
</dbReference>
<accession>A0A0C2JAD1</accession>
<dbReference type="OrthoDB" id="3763366at2"/>
<keyword evidence="1" id="KW-0472">Membrane</keyword>
<feature type="transmembrane region" description="Helical" evidence="1">
    <location>
        <begin position="79"/>
        <end position="99"/>
    </location>
</feature>
<dbReference type="Pfam" id="PF03707">
    <property type="entry name" value="MHYT"/>
    <property type="match status" value="2"/>
</dbReference>
<dbReference type="STRING" id="183763.LP52_13375"/>
<dbReference type="EMBL" id="JROO01000026">
    <property type="protein sequence ID" value="KIH98421.1"/>
    <property type="molecule type" value="Genomic_DNA"/>
</dbReference>
<feature type="region of interest" description="Disordered" evidence="2">
    <location>
        <begin position="243"/>
        <end position="262"/>
    </location>
</feature>